<dbReference type="Proteomes" id="UP001152795">
    <property type="component" value="Unassembled WGS sequence"/>
</dbReference>
<sequence length="624" mass="69499">MLFSSKAGLLPTPNSTKIYSKNPNDFIKTSNYPIPFQAANIVESFNINCQPTWDISVSPKLVKFKAEWDLASQVYSNSTNADAFPKAVVSSLATYNLVQPAWNTSFNGKKLCIKIDWKISESFGHNNTTFDGQSSQINSSNFPVNSSLNFSTPFNSHSSSYQADSGYKSSNKPDKHYYSPVYYSPTVNSRPNYDVNTDNISRFPTTPRANLFNSHRNSLDRQDLYVPQSRNSVNCSSNSCKISKSENTDKYSPTVKQQQSQSTIEAEVASIKSHATDIAPEMDNNNAPVADNVVIHELSTLSEKSSPSSPNNIPITNNPSVTQHVPNPPESYSPSVDPPVSKTTQSVPVEEVKFPDKPPSQLVHDGPPPSEFTHIEPPKSHFPPSDPSAGGAIKPKSRKKKKSQHNNNPPIAVPPATQPPSQTHPTNLTCKSSATNAAENPDNRSAQILPSSRKFVIADRSKDGDIITDLTPQTPKFDAQNEFFLDTPKNFHVKSDGLLDLNLLADRMNITGKCRLCKAVVKSFNADLHLLECRRIDKNDIDNFAFEYADITNNNYDEIINIIYDYCNYVMHDDDVSYLFPKVSTFSKFLDDLEHLLDQKASKVYKKSEITGQQMRFNILNYSI</sequence>
<protein>
    <submittedName>
        <fullName evidence="2">Uncharacterized protein</fullName>
    </submittedName>
</protein>
<feature type="region of interest" description="Disordered" evidence="1">
    <location>
        <begin position="188"/>
        <end position="215"/>
    </location>
</feature>
<accession>A0A6S7GFB1</accession>
<evidence type="ECO:0000313" key="2">
    <source>
        <dbReference type="EMBL" id="CAB3990385.1"/>
    </source>
</evidence>
<feature type="region of interest" description="Disordered" evidence="1">
    <location>
        <begin position="229"/>
        <end position="262"/>
    </location>
</feature>
<feature type="compositionally biased region" description="Polar residues" evidence="1">
    <location>
        <begin position="421"/>
        <end position="450"/>
    </location>
</feature>
<gene>
    <name evidence="2" type="ORF">PACLA_8A054949</name>
</gene>
<name>A0A6S7GFB1_PARCT</name>
<feature type="compositionally biased region" description="Low complexity" evidence="1">
    <location>
        <begin position="229"/>
        <end position="242"/>
    </location>
</feature>
<feature type="compositionally biased region" description="Low complexity" evidence="1">
    <location>
        <begin position="301"/>
        <end position="320"/>
    </location>
</feature>
<keyword evidence="3" id="KW-1185">Reference proteome</keyword>
<reference evidence="2" key="1">
    <citation type="submission" date="2020-04" db="EMBL/GenBank/DDBJ databases">
        <authorList>
            <person name="Alioto T."/>
            <person name="Alioto T."/>
            <person name="Gomez Garrido J."/>
        </authorList>
    </citation>
    <scope>NUCLEOTIDE SEQUENCE</scope>
    <source>
        <strain evidence="2">A484AB</strain>
    </source>
</reference>
<comment type="caution">
    <text evidence="2">The sequence shown here is derived from an EMBL/GenBank/DDBJ whole genome shotgun (WGS) entry which is preliminary data.</text>
</comment>
<feature type="compositionally biased region" description="Polar residues" evidence="1">
    <location>
        <begin position="250"/>
        <end position="262"/>
    </location>
</feature>
<dbReference type="EMBL" id="CACRXK020001650">
    <property type="protein sequence ID" value="CAB3990385.1"/>
    <property type="molecule type" value="Genomic_DNA"/>
</dbReference>
<organism evidence="2 3">
    <name type="scientific">Paramuricea clavata</name>
    <name type="common">Red gorgonian</name>
    <name type="synonym">Violescent sea-whip</name>
    <dbReference type="NCBI Taxonomy" id="317549"/>
    <lineage>
        <taxon>Eukaryota</taxon>
        <taxon>Metazoa</taxon>
        <taxon>Cnidaria</taxon>
        <taxon>Anthozoa</taxon>
        <taxon>Octocorallia</taxon>
        <taxon>Malacalcyonacea</taxon>
        <taxon>Plexauridae</taxon>
        <taxon>Paramuricea</taxon>
    </lineage>
</organism>
<dbReference type="AlphaFoldDB" id="A0A6S7GFB1"/>
<evidence type="ECO:0000313" key="3">
    <source>
        <dbReference type="Proteomes" id="UP001152795"/>
    </source>
</evidence>
<feature type="compositionally biased region" description="Basic residues" evidence="1">
    <location>
        <begin position="395"/>
        <end position="404"/>
    </location>
</feature>
<feature type="region of interest" description="Disordered" evidence="1">
    <location>
        <begin position="301"/>
        <end position="452"/>
    </location>
</feature>
<proteinExistence type="predicted"/>
<evidence type="ECO:0000256" key="1">
    <source>
        <dbReference type="SAM" id="MobiDB-lite"/>
    </source>
</evidence>